<gene>
    <name evidence="3" type="ordered locus">GYO_4513</name>
</gene>
<keyword evidence="1" id="KW-0472">Membrane</keyword>
<dbReference type="GO" id="GO:0030153">
    <property type="term" value="P:bacteriocin immunity"/>
    <property type="evidence" value="ECO:0007669"/>
    <property type="project" value="InterPro"/>
</dbReference>
<dbReference type="Pfam" id="PF06713">
    <property type="entry name" value="bPH_4"/>
    <property type="match status" value="1"/>
</dbReference>
<protein>
    <recommendedName>
        <fullName evidence="2">Uncharacterized protein YyaB-like PH domain-containing protein</fullName>
    </recommendedName>
</protein>
<keyword evidence="4" id="KW-1185">Reference proteome</keyword>
<accession>G4NZI3</accession>
<reference evidence="3 4" key="1">
    <citation type="journal article" date="2012" name="J. Bacteriol.">
        <title>Whole-genome sequences of Bacillus subtilis and close relatives.</title>
        <authorList>
            <person name="Earl A.M."/>
            <person name="Eppinger M."/>
            <person name="Fricke W.F."/>
            <person name="Rosovitz M.J."/>
            <person name="Rasko D.A."/>
            <person name="Daugherty S."/>
            <person name="Losick R."/>
            <person name="Kolter R."/>
            <person name="Ravel J."/>
        </authorList>
    </citation>
    <scope>NUCLEOTIDE SEQUENCE [LARGE SCALE GENOMIC DNA]</scope>
    <source>
        <strain evidence="4">DSM 15029 / JCM 12233 / NBRC 101239 / NRRL B-23049 / TU-B-10</strain>
    </source>
</reference>
<evidence type="ECO:0000313" key="3">
    <source>
        <dbReference type="EMBL" id="AEP89065.1"/>
    </source>
</evidence>
<dbReference type="Proteomes" id="UP000002651">
    <property type="component" value="Chromosome"/>
</dbReference>
<dbReference type="STRING" id="1052585.GYO_4513"/>
<keyword evidence="1" id="KW-1133">Transmembrane helix</keyword>
<dbReference type="EMBL" id="CP002905">
    <property type="protein sequence ID" value="AEP89065.1"/>
    <property type="molecule type" value="Genomic_DNA"/>
</dbReference>
<proteinExistence type="predicted"/>
<name>G4NZI3_BACS4</name>
<feature type="transmembrane region" description="Helical" evidence="1">
    <location>
        <begin position="20"/>
        <end position="40"/>
    </location>
</feature>
<organism evidence="3 4">
    <name type="scientific">Bacillus spizizenii (strain DSM 15029 / JCM 12233 / NBRC 101239 / NRRL B-23049 / TU-B-10)</name>
    <name type="common">Bacillus subtilis subsp. spizizenii</name>
    <dbReference type="NCBI Taxonomy" id="1052585"/>
    <lineage>
        <taxon>Bacteria</taxon>
        <taxon>Bacillati</taxon>
        <taxon>Bacillota</taxon>
        <taxon>Bacilli</taxon>
        <taxon>Bacillales</taxon>
        <taxon>Bacillaceae</taxon>
        <taxon>Bacillus</taxon>
    </lineage>
</organism>
<dbReference type="KEGG" id="bst:GYO_4513"/>
<evidence type="ECO:0000256" key="1">
    <source>
        <dbReference type="SAM" id="Phobius"/>
    </source>
</evidence>
<sequence>MQNVQDGENMVYKTKRDIPVTLMIVFLILLIQADAIVPFVMGNVRVSGWIIFTLLTLLNVLIIWSFIDLKYVLREHHLIIKAGLIKHQIPYEKIDKVVQKKKLWSGFRLIGSRHAITIYYQRGWGHAVISPQNTEEFIHKLEEKNSNITLSTKSN</sequence>
<dbReference type="InterPro" id="IPR009589">
    <property type="entry name" value="PH_YyaB-like"/>
</dbReference>
<evidence type="ECO:0000259" key="2">
    <source>
        <dbReference type="Pfam" id="PF06713"/>
    </source>
</evidence>
<feature type="transmembrane region" description="Helical" evidence="1">
    <location>
        <begin position="46"/>
        <end position="67"/>
    </location>
</feature>
<keyword evidence="1" id="KW-0812">Transmembrane</keyword>
<dbReference type="HOGENOM" id="CLU_129146_0_0_9"/>
<evidence type="ECO:0000313" key="4">
    <source>
        <dbReference type="Proteomes" id="UP000002651"/>
    </source>
</evidence>
<feature type="domain" description="Uncharacterized protein YyaB-like PH" evidence="2">
    <location>
        <begin position="70"/>
        <end position="145"/>
    </location>
</feature>
<dbReference type="AlphaFoldDB" id="G4NZI3"/>